<evidence type="ECO:0000313" key="3">
    <source>
        <dbReference type="Proteomes" id="UP000000763"/>
    </source>
</evidence>
<evidence type="ECO:0000256" key="1">
    <source>
        <dbReference type="SAM" id="MobiDB-lite"/>
    </source>
</evidence>
<reference evidence="3" key="1">
    <citation type="journal article" date="2005" name="Nature">
        <title>The map-based sequence of the rice genome.</title>
        <authorList>
            <consortium name="International rice genome sequencing project (IRGSP)"/>
            <person name="Matsumoto T."/>
            <person name="Wu J."/>
            <person name="Kanamori H."/>
            <person name="Katayose Y."/>
            <person name="Fujisawa M."/>
            <person name="Namiki N."/>
            <person name="Mizuno H."/>
            <person name="Yamamoto K."/>
            <person name="Antonio B.A."/>
            <person name="Baba T."/>
            <person name="Sakata K."/>
            <person name="Nagamura Y."/>
            <person name="Aoki H."/>
            <person name="Arikawa K."/>
            <person name="Arita K."/>
            <person name="Bito T."/>
            <person name="Chiden Y."/>
            <person name="Fujitsuka N."/>
            <person name="Fukunaka R."/>
            <person name="Hamada M."/>
            <person name="Harada C."/>
            <person name="Hayashi A."/>
            <person name="Hijishita S."/>
            <person name="Honda M."/>
            <person name="Hosokawa S."/>
            <person name="Ichikawa Y."/>
            <person name="Idonuma A."/>
            <person name="Iijima M."/>
            <person name="Ikeda M."/>
            <person name="Ikeno M."/>
            <person name="Ito K."/>
            <person name="Ito S."/>
            <person name="Ito T."/>
            <person name="Ito Y."/>
            <person name="Ito Y."/>
            <person name="Iwabuchi A."/>
            <person name="Kamiya K."/>
            <person name="Karasawa W."/>
            <person name="Kurita K."/>
            <person name="Katagiri S."/>
            <person name="Kikuta A."/>
            <person name="Kobayashi H."/>
            <person name="Kobayashi N."/>
            <person name="Machita K."/>
            <person name="Maehara T."/>
            <person name="Masukawa M."/>
            <person name="Mizubayashi T."/>
            <person name="Mukai Y."/>
            <person name="Nagasaki H."/>
            <person name="Nagata Y."/>
            <person name="Naito S."/>
            <person name="Nakashima M."/>
            <person name="Nakama Y."/>
            <person name="Nakamichi Y."/>
            <person name="Nakamura M."/>
            <person name="Meguro A."/>
            <person name="Negishi M."/>
            <person name="Ohta I."/>
            <person name="Ohta T."/>
            <person name="Okamoto M."/>
            <person name="Ono N."/>
            <person name="Saji S."/>
            <person name="Sakaguchi M."/>
            <person name="Sakai K."/>
            <person name="Shibata M."/>
            <person name="Shimokawa T."/>
            <person name="Song J."/>
            <person name="Takazaki Y."/>
            <person name="Terasawa K."/>
            <person name="Tsugane M."/>
            <person name="Tsuji K."/>
            <person name="Ueda S."/>
            <person name="Waki K."/>
            <person name="Yamagata H."/>
            <person name="Yamamoto M."/>
            <person name="Yamamoto S."/>
            <person name="Yamane H."/>
            <person name="Yoshiki S."/>
            <person name="Yoshihara R."/>
            <person name="Yukawa K."/>
            <person name="Zhong H."/>
            <person name="Yano M."/>
            <person name="Yuan Q."/>
            <person name="Ouyang S."/>
            <person name="Liu J."/>
            <person name="Jones K.M."/>
            <person name="Gansberger K."/>
            <person name="Moffat K."/>
            <person name="Hill J."/>
            <person name="Bera J."/>
            <person name="Fadrosh D."/>
            <person name="Jin S."/>
            <person name="Johri S."/>
            <person name="Kim M."/>
            <person name="Overton L."/>
            <person name="Reardon M."/>
            <person name="Tsitrin T."/>
            <person name="Vuong H."/>
            <person name="Weaver B."/>
            <person name="Ciecko A."/>
            <person name="Tallon L."/>
            <person name="Jackson J."/>
            <person name="Pai G."/>
            <person name="Aken S.V."/>
            <person name="Utterback T."/>
            <person name="Reidmuller S."/>
            <person name="Feldblyum T."/>
            <person name="Hsiao J."/>
            <person name="Zismann V."/>
            <person name="Iobst S."/>
            <person name="de Vazeille A.R."/>
            <person name="Buell C.R."/>
            <person name="Ying K."/>
            <person name="Li Y."/>
            <person name="Lu T."/>
            <person name="Huang Y."/>
            <person name="Zhao Q."/>
            <person name="Feng Q."/>
            <person name="Zhang L."/>
            <person name="Zhu J."/>
            <person name="Weng Q."/>
            <person name="Mu J."/>
            <person name="Lu Y."/>
            <person name="Fan D."/>
            <person name="Liu Y."/>
            <person name="Guan J."/>
            <person name="Zhang Y."/>
            <person name="Yu S."/>
            <person name="Liu X."/>
            <person name="Zhang Y."/>
            <person name="Hong G."/>
            <person name="Han B."/>
            <person name="Choisne N."/>
            <person name="Demange N."/>
            <person name="Orjeda G."/>
            <person name="Samain S."/>
            <person name="Cattolico L."/>
            <person name="Pelletier E."/>
            <person name="Couloux A."/>
            <person name="Segurens B."/>
            <person name="Wincker P."/>
            <person name="D'Hont A."/>
            <person name="Scarpelli C."/>
            <person name="Weissenbach J."/>
            <person name="Salanoubat M."/>
            <person name="Quetier F."/>
            <person name="Yu Y."/>
            <person name="Kim H.R."/>
            <person name="Rambo T."/>
            <person name="Currie J."/>
            <person name="Collura K."/>
            <person name="Luo M."/>
            <person name="Yang T."/>
            <person name="Ammiraju J.S.S."/>
            <person name="Engler F."/>
            <person name="Soderlund C."/>
            <person name="Wing R.A."/>
            <person name="Palmer L.E."/>
            <person name="de la Bastide M."/>
            <person name="Spiegel L."/>
            <person name="Nascimento L."/>
            <person name="Zutavern T."/>
            <person name="O'Shaughnessy A."/>
            <person name="Dike S."/>
            <person name="Dedhia N."/>
            <person name="Preston R."/>
            <person name="Balija V."/>
            <person name="McCombie W.R."/>
            <person name="Chow T."/>
            <person name="Chen H."/>
            <person name="Chung M."/>
            <person name="Chen C."/>
            <person name="Shaw J."/>
            <person name="Wu H."/>
            <person name="Hsiao K."/>
            <person name="Chao Y."/>
            <person name="Chu M."/>
            <person name="Cheng C."/>
            <person name="Hour A."/>
            <person name="Lee P."/>
            <person name="Lin S."/>
            <person name="Lin Y."/>
            <person name="Liou J."/>
            <person name="Liu S."/>
            <person name="Hsing Y."/>
            <person name="Raghuvanshi S."/>
            <person name="Mohanty A."/>
            <person name="Bharti A.K."/>
            <person name="Gaur A."/>
            <person name="Gupta V."/>
            <person name="Kumar D."/>
            <person name="Ravi V."/>
            <person name="Vij S."/>
            <person name="Kapur A."/>
            <person name="Khurana P."/>
            <person name="Khurana P."/>
            <person name="Khurana J.P."/>
            <person name="Tyagi A.K."/>
            <person name="Gaikwad K."/>
            <person name="Singh A."/>
            <person name="Dalal V."/>
            <person name="Srivastava S."/>
            <person name="Dixit A."/>
            <person name="Pal A.K."/>
            <person name="Ghazi I.A."/>
            <person name="Yadav M."/>
            <person name="Pandit A."/>
            <person name="Bhargava A."/>
            <person name="Sureshbabu K."/>
            <person name="Batra K."/>
            <person name="Sharma T.R."/>
            <person name="Mohapatra T."/>
            <person name="Singh N.K."/>
            <person name="Messing J."/>
            <person name="Nelson A.B."/>
            <person name="Fuks G."/>
            <person name="Kavchok S."/>
            <person name="Keizer G."/>
            <person name="Linton E."/>
            <person name="Llaca V."/>
            <person name="Song R."/>
            <person name="Tanyolac B."/>
            <person name="Young S."/>
            <person name="Ho-Il K."/>
            <person name="Hahn J.H."/>
            <person name="Sangsakoo G."/>
            <person name="Vanavichit A."/>
            <person name="de Mattos Luiz.A.T."/>
            <person name="Zimmer P.D."/>
            <person name="Malone G."/>
            <person name="Dellagostin O."/>
            <person name="de Oliveira A.C."/>
            <person name="Bevan M."/>
            <person name="Bancroft I."/>
            <person name="Minx P."/>
            <person name="Cordum H."/>
            <person name="Wilson R."/>
            <person name="Cheng Z."/>
            <person name="Jin W."/>
            <person name="Jiang J."/>
            <person name="Leong S.A."/>
            <person name="Iwama H."/>
            <person name="Gojobori T."/>
            <person name="Itoh T."/>
            <person name="Niimura Y."/>
            <person name="Fujii Y."/>
            <person name="Habara T."/>
            <person name="Sakai H."/>
            <person name="Sato Y."/>
            <person name="Wilson G."/>
            <person name="Kumar K."/>
            <person name="McCouch S."/>
            <person name="Juretic N."/>
            <person name="Hoen D."/>
            <person name="Wright S."/>
            <person name="Bruskiewich R."/>
            <person name="Bureau T."/>
            <person name="Miyao A."/>
            <person name="Hirochika H."/>
            <person name="Nishikawa T."/>
            <person name="Kadowaki K."/>
            <person name="Sugiura M."/>
            <person name="Burr B."/>
            <person name="Sasaki T."/>
        </authorList>
    </citation>
    <scope>NUCLEOTIDE SEQUENCE [LARGE SCALE GENOMIC DNA]</scope>
    <source>
        <strain evidence="3">cv. Nipponbare</strain>
    </source>
</reference>
<name>A0A0P0VMM5_ORYSJ</name>
<organism evidence="2 3">
    <name type="scientific">Oryza sativa subsp. japonica</name>
    <name type="common">Rice</name>
    <dbReference type="NCBI Taxonomy" id="39947"/>
    <lineage>
        <taxon>Eukaryota</taxon>
        <taxon>Viridiplantae</taxon>
        <taxon>Streptophyta</taxon>
        <taxon>Embryophyta</taxon>
        <taxon>Tracheophyta</taxon>
        <taxon>Spermatophyta</taxon>
        <taxon>Magnoliopsida</taxon>
        <taxon>Liliopsida</taxon>
        <taxon>Poales</taxon>
        <taxon>Poaceae</taxon>
        <taxon>BOP clade</taxon>
        <taxon>Oryzoideae</taxon>
        <taxon>Oryzeae</taxon>
        <taxon>Oryzinae</taxon>
        <taxon>Oryza</taxon>
        <taxon>Oryza sativa</taxon>
    </lineage>
</organism>
<accession>A0A0P0VMM5</accession>
<evidence type="ECO:0000313" key="2">
    <source>
        <dbReference type="EMBL" id="BAD27695.1"/>
    </source>
</evidence>
<dbReference type="Proteomes" id="UP000000763">
    <property type="component" value="Chromosome 2"/>
</dbReference>
<proteinExistence type="predicted"/>
<feature type="region of interest" description="Disordered" evidence="1">
    <location>
        <begin position="1"/>
        <end position="20"/>
    </location>
</feature>
<gene>
    <name evidence="2" type="primary">OJ1001_D02.32</name>
</gene>
<reference evidence="3" key="2">
    <citation type="journal article" date="2008" name="Nucleic Acids Res.">
        <title>The rice annotation project database (RAP-DB): 2008 update.</title>
        <authorList>
            <consortium name="The rice annotation project (RAP)"/>
        </authorList>
    </citation>
    <scope>GENOME REANNOTATION</scope>
    <source>
        <strain evidence="3">cv. Nipponbare</strain>
    </source>
</reference>
<protein>
    <submittedName>
        <fullName evidence="2">Uncharacterized protein</fullName>
    </submittedName>
</protein>
<sequence>MCQIEVAAPQPRGGRRDGRRRMRRVMGAGWPPGLTPALRRERRALVTVDGETTVMEAEMLRNGFRHKGVGAEMDMDMTMAAAALRTCGFLTGLCVRCRRVDGEERDKEMKNR</sequence>
<dbReference type="EMBL" id="AP004037">
    <property type="protein sequence ID" value="BAD27695.1"/>
    <property type="molecule type" value="Genomic_DNA"/>
</dbReference>
<dbReference type="AlphaFoldDB" id="A0A0P0VMM5"/>